<sequence length="191" mass="21650">MMRVENKITRAMREGGGEERSPCAQEEMMIAIGKPMSAKGSRREVQRIYEPVGIIISKERMIDERDRQEASRLGGTLSSSTCRQPREKAGYPPTVPERPNHDQTQPFSELLVPNLYRHLESSGNGVLEYEYMKLQRPDHSSLDASKSTLCKLETARPKRGLIAKSFNSAYRAMARRLQYTGDVALEHDPEP</sequence>
<gene>
    <name evidence="2" type="ORF">CVT26_006591</name>
</gene>
<name>A0A409Y2W6_9AGAR</name>
<proteinExistence type="predicted"/>
<protein>
    <submittedName>
        <fullName evidence="2">Uncharacterized protein</fullName>
    </submittedName>
</protein>
<dbReference type="Proteomes" id="UP000284706">
    <property type="component" value="Unassembled WGS sequence"/>
</dbReference>
<evidence type="ECO:0000313" key="2">
    <source>
        <dbReference type="EMBL" id="PPQ97357.1"/>
    </source>
</evidence>
<keyword evidence="3" id="KW-1185">Reference proteome</keyword>
<comment type="caution">
    <text evidence="2">The sequence shown here is derived from an EMBL/GenBank/DDBJ whole genome shotgun (WGS) entry which is preliminary data.</text>
</comment>
<dbReference type="InParanoid" id="A0A409Y2W6"/>
<dbReference type="AlphaFoldDB" id="A0A409Y2W6"/>
<evidence type="ECO:0000313" key="3">
    <source>
        <dbReference type="Proteomes" id="UP000284706"/>
    </source>
</evidence>
<feature type="region of interest" description="Disordered" evidence="1">
    <location>
        <begin position="66"/>
        <end position="103"/>
    </location>
</feature>
<reference evidence="2 3" key="1">
    <citation type="journal article" date="2018" name="Evol. Lett.">
        <title>Horizontal gene cluster transfer increased hallucinogenic mushroom diversity.</title>
        <authorList>
            <person name="Reynolds H.T."/>
            <person name="Vijayakumar V."/>
            <person name="Gluck-Thaler E."/>
            <person name="Korotkin H.B."/>
            <person name="Matheny P.B."/>
            <person name="Slot J.C."/>
        </authorList>
    </citation>
    <scope>NUCLEOTIDE SEQUENCE [LARGE SCALE GENOMIC DNA]</scope>
    <source>
        <strain evidence="2 3">SRW20</strain>
    </source>
</reference>
<evidence type="ECO:0000256" key="1">
    <source>
        <dbReference type="SAM" id="MobiDB-lite"/>
    </source>
</evidence>
<accession>A0A409Y2W6</accession>
<dbReference type="EMBL" id="NHYE01001261">
    <property type="protein sequence ID" value="PPQ97357.1"/>
    <property type="molecule type" value="Genomic_DNA"/>
</dbReference>
<organism evidence="2 3">
    <name type="scientific">Gymnopilus dilepis</name>
    <dbReference type="NCBI Taxonomy" id="231916"/>
    <lineage>
        <taxon>Eukaryota</taxon>
        <taxon>Fungi</taxon>
        <taxon>Dikarya</taxon>
        <taxon>Basidiomycota</taxon>
        <taxon>Agaricomycotina</taxon>
        <taxon>Agaricomycetes</taxon>
        <taxon>Agaricomycetidae</taxon>
        <taxon>Agaricales</taxon>
        <taxon>Agaricineae</taxon>
        <taxon>Hymenogastraceae</taxon>
        <taxon>Gymnopilus</taxon>
    </lineage>
</organism>